<reference evidence="5" key="1">
    <citation type="submission" date="2017-09" db="EMBL/GenBank/DDBJ databases">
        <title>Depth-based differentiation of microbial function through sediment-hosted aquifers and enrichment of novel symbionts in the deep terrestrial subsurface.</title>
        <authorList>
            <person name="Probst A.J."/>
            <person name="Ladd B."/>
            <person name="Jarett J.K."/>
            <person name="Geller-Mcgrath D.E."/>
            <person name="Sieber C.M.K."/>
            <person name="Emerson J.B."/>
            <person name="Anantharaman K."/>
            <person name="Thomas B.C."/>
            <person name="Malmstrom R."/>
            <person name="Stieglmeier M."/>
            <person name="Klingl A."/>
            <person name="Woyke T."/>
            <person name="Ryan C.M."/>
            <person name="Banfield J.F."/>
        </authorList>
    </citation>
    <scope>NUCLEOTIDE SEQUENCE [LARGE SCALE GENOMIC DNA]</scope>
</reference>
<accession>A0A2H0XCC1</accession>
<dbReference type="Proteomes" id="UP000231252">
    <property type="component" value="Unassembled WGS sequence"/>
</dbReference>
<name>A0A2H0XCC1_UNCKA</name>
<dbReference type="InterPro" id="IPR010231">
    <property type="entry name" value="SUF_FeS_clus_asmbl_SufB"/>
</dbReference>
<evidence type="ECO:0000313" key="4">
    <source>
        <dbReference type="EMBL" id="PIS22511.1"/>
    </source>
</evidence>
<dbReference type="Pfam" id="PF01458">
    <property type="entry name" value="SUFBD_core"/>
    <property type="match status" value="1"/>
</dbReference>
<comment type="similarity">
    <text evidence="1">Belongs to the iron-sulfur cluster assembly SufBD family.</text>
</comment>
<evidence type="ECO:0000256" key="1">
    <source>
        <dbReference type="ARBA" id="ARBA00043967"/>
    </source>
</evidence>
<gene>
    <name evidence="4" type="primary">sufB</name>
    <name evidence="4" type="ORF">COT50_01485</name>
</gene>
<feature type="domain" description="SUF system FeS cluster assembly SufBD core" evidence="2">
    <location>
        <begin position="217"/>
        <end position="451"/>
    </location>
</feature>
<dbReference type="InterPro" id="IPR000825">
    <property type="entry name" value="SUF_FeS_clus_asmbl_SufBD_core"/>
</dbReference>
<protein>
    <submittedName>
        <fullName evidence="4">Fe-S cluster assembly protein SufB</fullName>
    </submittedName>
</protein>
<dbReference type="SUPFAM" id="SSF101960">
    <property type="entry name" value="Stabilizer of iron transporter SufD"/>
    <property type="match status" value="1"/>
</dbReference>
<dbReference type="PANTHER" id="PTHR30508:SF1">
    <property type="entry name" value="UPF0051 PROTEIN ABCI8, CHLOROPLASTIC-RELATED"/>
    <property type="match status" value="1"/>
</dbReference>
<dbReference type="PANTHER" id="PTHR30508">
    <property type="entry name" value="FES CLUSTER ASSEMBLY PROTEIN SUF"/>
    <property type="match status" value="1"/>
</dbReference>
<evidence type="ECO:0000259" key="2">
    <source>
        <dbReference type="Pfam" id="PF01458"/>
    </source>
</evidence>
<dbReference type="GO" id="GO:0016226">
    <property type="term" value="P:iron-sulfur cluster assembly"/>
    <property type="evidence" value="ECO:0007669"/>
    <property type="project" value="InterPro"/>
</dbReference>
<sequence length="480" mass="53578">MNKIINLQNTRAKSAQQVKKIGLGSYKFGFSSPEDYVYKPEKGLNEQVIRKISQLKGEPDWMLDFRLKSYQTFLQKKMPAWGPDLSHIDFNNIYYYIKPTKQQEKSWDDVPTDIKNTFDRLGIPQAEQEHLSGVKAQYESEVVYGSLLKELSDLGVIFLDTDSALKKYPEFFKEWFGKIIPAGDNKFSALNSATWSGGSFVYIPKGVQVKRPLQAYFRINAKNMGQFERTLIIADEGSFVSYLEGCTAPLYSSDSLHAAVVEIVVKKNARVRYTTIQNWSGDVYNLVTKRARVEAGGVMEWLDGNIGSKVSMKYPSCYLVGNGARGEMLSIAYADAGKHQDTGAKMIHLAPNTSSKIISKSISLNGGRTSYRGLVQISESAKNAKAKVECDALILDNESASDTFPVMKIDESSATVEHEATVSKVGQERLYYLMSRGLTKDEAMSLIVNGFIEPIVKELPLEYAVELNRLIELGMEGSVG</sequence>
<dbReference type="InterPro" id="IPR037284">
    <property type="entry name" value="SUF_FeS_clus_asmbl_SufBD_sf"/>
</dbReference>
<evidence type="ECO:0000313" key="5">
    <source>
        <dbReference type="Proteomes" id="UP000231252"/>
    </source>
</evidence>
<dbReference type="InterPro" id="IPR045595">
    <property type="entry name" value="SufBD_N"/>
</dbReference>
<dbReference type="AlphaFoldDB" id="A0A2H0XCC1"/>
<dbReference type="NCBIfam" id="TIGR01980">
    <property type="entry name" value="sufB"/>
    <property type="match status" value="1"/>
</dbReference>
<evidence type="ECO:0000259" key="3">
    <source>
        <dbReference type="Pfam" id="PF19295"/>
    </source>
</evidence>
<dbReference type="EMBL" id="PEYU01000026">
    <property type="protein sequence ID" value="PIS22511.1"/>
    <property type="molecule type" value="Genomic_DNA"/>
</dbReference>
<dbReference type="Pfam" id="PF19295">
    <property type="entry name" value="SufBD_N"/>
    <property type="match status" value="1"/>
</dbReference>
<comment type="caution">
    <text evidence="4">The sequence shown here is derived from an EMBL/GenBank/DDBJ whole genome shotgun (WGS) entry which is preliminary data.</text>
</comment>
<proteinExistence type="inferred from homology"/>
<dbReference type="InterPro" id="IPR055346">
    <property type="entry name" value="Fe-S_cluster_assembly_SufBD"/>
</dbReference>
<feature type="domain" description="SUF system FeS cluster assembly SufBD N-terminal" evidence="3">
    <location>
        <begin position="152"/>
        <end position="214"/>
    </location>
</feature>
<organism evidence="4 5">
    <name type="scientific">candidate division WWE3 bacterium CG08_land_8_20_14_0_20_41_10</name>
    <dbReference type="NCBI Taxonomy" id="1975085"/>
    <lineage>
        <taxon>Bacteria</taxon>
        <taxon>Katanobacteria</taxon>
    </lineage>
</organism>